<evidence type="ECO:0000313" key="1">
    <source>
        <dbReference type="EMBL" id="KGA13585.1"/>
    </source>
</evidence>
<dbReference type="AlphaFoldDB" id="A0A094PPB5"/>
<sequence>MDTLGAESCRPFIEAANAEHPSLIDINHVMAERFGVINIPNGIWIDEEGIIVRPAEPAPVPGGKTPPPSAPPVGLPQRMTDIMTEASKIVTDRDSYSAALYDWIEHGSNSKFALSPDEVIARSGNRDSSTAEASAHFSLAQHLWNAGHRDAAIKHFRETHRLQPDNFSYKRQAWSLMAPPEAGPFARFIQGPMEGQESDWPFESDWVTDVRAMGAENYYPLFKE</sequence>
<name>A0A094PPB5_9ZZZZ</name>
<gene>
    <name evidence="1" type="ORF">GM51_19420</name>
</gene>
<proteinExistence type="predicted"/>
<dbReference type="PROSITE" id="PS50005">
    <property type="entry name" value="TPR"/>
    <property type="match status" value="1"/>
</dbReference>
<accession>A0A094PPB5</accession>
<comment type="caution">
    <text evidence="1">The sequence shown here is derived from an EMBL/GenBank/DDBJ whole genome shotgun (WGS) entry which is preliminary data.</text>
</comment>
<organism evidence="1">
    <name type="scientific">freshwater metagenome</name>
    <dbReference type="NCBI Taxonomy" id="449393"/>
    <lineage>
        <taxon>unclassified sequences</taxon>
        <taxon>metagenomes</taxon>
        <taxon>ecological metagenomes</taxon>
    </lineage>
</organism>
<dbReference type="EMBL" id="JNSL01000181">
    <property type="protein sequence ID" value="KGA13585.1"/>
    <property type="molecule type" value="Genomic_DNA"/>
</dbReference>
<protein>
    <submittedName>
        <fullName evidence="1">Uncharacterized protein</fullName>
    </submittedName>
</protein>
<reference evidence="1" key="1">
    <citation type="submission" date="2014-06" db="EMBL/GenBank/DDBJ databases">
        <title>Key roles for freshwater Actinobacteria revealed by deep metagenomic sequencing.</title>
        <authorList>
            <person name="Ghai R."/>
            <person name="Mizuno C.M."/>
            <person name="Picazo A."/>
            <person name="Camacho A."/>
            <person name="Rodriguez-Valera F."/>
        </authorList>
    </citation>
    <scope>NUCLEOTIDE SEQUENCE</scope>
</reference>
<dbReference type="InterPro" id="IPR019734">
    <property type="entry name" value="TPR_rpt"/>
</dbReference>